<proteinExistence type="predicted"/>
<gene>
    <name evidence="1" type="ORF">AVEN_51245_1</name>
</gene>
<sequence length="92" mass="10807">MIVEGFAWRGLLVNDRPSNNKVCIGGDYDNGLFPLNIEISYVAYTHTEFHSRDFPLKPVIYEYACHVNPTTERRNRLVMCKPFRIGMKWRVE</sequence>
<evidence type="ECO:0000313" key="1">
    <source>
        <dbReference type="EMBL" id="GBO16729.1"/>
    </source>
</evidence>
<accession>A0A4Y2UUQ9</accession>
<name>A0A4Y2UUQ9_ARAVE</name>
<comment type="caution">
    <text evidence="1">The sequence shown here is derived from an EMBL/GenBank/DDBJ whole genome shotgun (WGS) entry which is preliminary data.</text>
</comment>
<reference evidence="1 2" key="1">
    <citation type="journal article" date="2019" name="Sci. Rep.">
        <title>Orb-weaving spider Araneus ventricosus genome elucidates the spidroin gene catalogue.</title>
        <authorList>
            <person name="Kono N."/>
            <person name="Nakamura H."/>
            <person name="Ohtoshi R."/>
            <person name="Moran D.A.P."/>
            <person name="Shinohara A."/>
            <person name="Yoshida Y."/>
            <person name="Fujiwara M."/>
            <person name="Mori M."/>
            <person name="Tomita M."/>
            <person name="Arakawa K."/>
        </authorList>
    </citation>
    <scope>NUCLEOTIDE SEQUENCE [LARGE SCALE GENOMIC DNA]</scope>
</reference>
<protein>
    <submittedName>
        <fullName evidence="1">Uncharacterized protein</fullName>
    </submittedName>
</protein>
<keyword evidence="2" id="KW-1185">Reference proteome</keyword>
<dbReference type="AlphaFoldDB" id="A0A4Y2UUQ9"/>
<dbReference type="Proteomes" id="UP000499080">
    <property type="component" value="Unassembled WGS sequence"/>
</dbReference>
<organism evidence="1 2">
    <name type="scientific">Araneus ventricosus</name>
    <name type="common">Orbweaver spider</name>
    <name type="synonym">Epeira ventricosa</name>
    <dbReference type="NCBI Taxonomy" id="182803"/>
    <lineage>
        <taxon>Eukaryota</taxon>
        <taxon>Metazoa</taxon>
        <taxon>Ecdysozoa</taxon>
        <taxon>Arthropoda</taxon>
        <taxon>Chelicerata</taxon>
        <taxon>Arachnida</taxon>
        <taxon>Araneae</taxon>
        <taxon>Araneomorphae</taxon>
        <taxon>Entelegynae</taxon>
        <taxon>Araneoidea</taxon>
        <taxon>Araneidae</taxon>
        <taxon>Araneus</taxon>
    </lineage>
</organism>
<dbReference type="EMBL" id="BGPR01040584">
    <property type="protein sequence ID" value="GBO16729.1"/>
    <property type="molecule type" value="Genomic_DNA"/>
</dbReference>
<evidence type="ECO:0000313" key="2">
    <source>
        <dbReference type="Proteomes" id="UP000499080"/>
    </source>
</evidence>